<gene>
    <name evidence="1" type="ORF">ADIARSV_4219</name>
</gene>
<organism evidence="1 2">
    <name type="scientific">Arcticibacter svalbardensis MN12-7</name>
    <dbReference type="NCBI Taxonomy" id="1150600"/>
    <lineage>
        <taxon>Bacteria</taxon>
        <taxon>Pseudomonadati</taxon>
        <taxon>Bacteroidota</taxon>
        <taxon>Sphingobacteriia</taxon>
        <taxon>Sphingobacteriales</taxon>
        <taxon>Sphingobacteriaceae</taxon>
        <taxon>Arcticibacter</taxon>
    </lineage>
</organism>
<evidence type="ECO:0000313" key="2">
    <source>
        <dbReference type="Proteomes" id="UP000014174"/>
    </source>
</evidence>
<protein>
    <submittedName>
        <fullName evidence="1">Uncharacterized protein</fullName>
    </submittedName>
</protein>
<dbReference type="Proteomes" id="UP000014174">
    <property type="component" value="Unassembled WGS sequence"/>
</dbReference>
<keyword evidence="2" id="KW-1185">Reference proteome</keyword>
<name>R9GLL4_9SPHI</name>
<evidence type="ECO:0000313" key="1">
    <source>
        <dbReference type="EMBL" id="EOR92707.1"/>
    </source>
</evidence>
<proteinExistence type="predicted"/>
<comment type="caution">
    <text evidence="1">The sequence shown here is derived from an EMBL/GenBank/DDBJ whole genome shotgun (WGS) entry which is preliminary data.</text>
</comment>
<reference evidence="1 2" key="1">
    <citation type="journal article" date="2013" name="Genome Announc.">
        <title>Draft Genome Sequence of Arcticibacter svalbardensis Strain MN12-7T, a Member of the Family Sphingobacteriaceae Isolated from an Arctic Soil Sample.</title>
        <authorList>
            <person name="Shivaji S."/>
            <person name="Ara S."/>
            <person name="Prasad S."/>
            <person name="Manasa B.P."/>
            <person name="Begum Z."/>
            <person name="Singh A."/>
            <person name="Kumar Pinnaka A."/>
        </authorList>
    </citation>
    <scope>NUCLEOTIDE SEQUENCE [LARGE SCALE GENOMIC DNA]</scope>
    <source>
        <strain evidence="1 2">MN12-7</strain>
    </source>
</reference>
<accession>R9GLL4</accession>
<sequence length="136" mass="14850">MGGCTVEDNLCEAAKCEAPVATLKIKLVDKLTNKNLLDKGADFKLTDLSITSTAYHSNLVIKIDSTELNSNYISILSSGNEALSLKFKNYPEDVISINSRIVKSGCCSIMEIQSLTLNESEICSRCASVQIIEIRK</sequence>
<dbReference type="EMBL" id="AQPN01000145">
    <property type="protein sequence ID" value="EOR92707.1"/>
    <property type="molecule type" value="Genomic_DNA"/>
</dbReference>
<dbReference type="AlphaFoldDB" id="R9GLL4"/>